<dbReference type="AlphaFoldDB" id="A0A9X9QE59"/>
<organism evidence="2 3">
    <name type="scientific">Blumeria graminis f. sp. tritici</name>
    <dbReference type="NCBI Taxonomy" id="62690"/>
    <lineage>
        <taxon>Eukaryota</taxon>
        <taxon>Fungi</taxon>
        <taxon>Dikarya</taxon>
        <taxon>Ascomycota</taxon>
        <taxon>Pezizomycotina</taxon>
        <taxon>Leotiomycetes</taxon>
        <taxon>Erysiphales</taxon>
        <taxon>Erysiphaceae</taxon>
        <taxon>Blumeria</taxon>
    </lineage>
</organism>
<evidence type="ECO:0000313" key="3">
    <source>
        <dbReference type="Proteomes" id="UP000324639"/>
    </source>
</evidence>
<feature type="compositionally biased region" description="Polar residues" evidence="1">
    <location>
        <begin position="1"/>
        <end position="10"/>
    </location>
</feature>
<keyword evidence="3" id="KW-1185">Reference proteome</keyword>
<evidence type="ECO:0000256" key="1">
    <source>
        <dbReference type="SAM" id="MobiDB-lite"/>
    </source>
</evidence>
<protein>
    <submittedName>
        <fullName evidence="2">Bgt-20248</fullName>
    </submittedName>
</protein>
<feature type="region of interest" description="Disordered" evidence="1">
    <location>
        <begin position="1"/>
        <end position="52"/>
    </location>
</feature>
<evidence type="ECO:0000313" key="2">
    <source>
        <dbReference type="EMBL" id="VDB90656.1"/>
    </source>
</evidence>
<proteinExistence type="predicted"/>
<reference evidence="2 3" key="1">
    <citation type="submission" date="2018-08" db="EMBL/GenBank/DDBJ databases">
        <authorList>
            <person name="Muller C M."/>
        </authorList>
    </citation>
    <scope>NUCLEOTIDE SEQUENCE [LARGE SCALE GENOMIC DNA]</scope>
</reference>
<sequence length="52" mass="5764">MDKRSGSSMVSHGEFHSKTQLGASRVPKKLGRTQEHRVASKGLRSNTVRDRA</sequence>
<dbReference type="Proteomes" id="UP000324639">
    <property type="component" value="Chromosome Bgt_-08"/>
</dbReference>
<accession>A0A9X9QE59</accession>
<gene>
    <name evidence="2" type="ORF">BGT96224V316_LOCUS5729</name>
</gene>
<dbReference type="EMBL" id="LR026991">
    <property type="protein sequence ID" value="VDB90656.1"/>
    <property type="molecule type" value="Genomic_DNA"/>
</dbReference>
<name>A0A9X9QE59_BLUGR</name>